<organism evidence="2 3">
    <name type="scientific">Croceibacterium xixiisoli</name>
    <dbReference type="NCBI Taxonomy" id="1476466"/>
    <lineage>
        <taxon>Bacteria</taxon>
        <taxon>Pseudomonadati</taxon>
        <taxon>Pseudomonadota</taxon>
        <taxon>Alphaproteobacteria</taxon>
        <taxon>Sphingomonadales</taxon>
        <taxon>Erythrobacteraceae</taxon>
        <taxon>Croceibacterium</taxon>
    </lineage>
</organism>
<gene>
    <name evidence="2" type="ORF">GRI97_08570</name>
</gene>
<feature type="transmembrane region" description="Helical" evidence="1">
    <location>
        <begin position="167"/>
        <end position="190"/>
    </location>
</feature>
<dbReference type="EMBL" id="WTYJ01000001">
    <property type="protein sequence ID" value="MXO99039.1"/>
    <property type="molecule type" value="Genomic_DNA"/>
</dbReference>
<keyword evidence="3" id="KW-1185">Reference proteome</keyword>
<name>A0A6I4TUY3_9SPHN</name>
<accession>A0A6I4TUY3</accession>
<dbReference type="RefSeq" id="WP_161390619.1">
    <property type="nucleotide sequence ID" value="NZ_JBHSCP010000001.1"/>
</dbReference>
<dbReference type="Proteomes" id="UP000469430">
    <property type="component" value="Unassembled WGS sequence"/>
</dbReference>
<evidence type="ECO:0000313" key="3">
    <source>
        <dbReference type="Proteomes" id="UP000469430"/>
    </source>
</evidence>
<dbReference type="OrthoDB" id="196672at2"/>
<reference evidence="2 3" key="1">
    <citation type="submission" date="2019-12" db="EMBL/GenBank/DDBJ databases">
        <title>Genomic-based taxomic classification of the family Erythrobacteraceae.</title>
        <authorList>
            <person name="Xu L."/>
        </authorList>
    </citation>
    <scope>NUCLEOTIDE SEQUENCE [LARGE SCALE GENOMIC DNA]</scope>
    <source>
        <strain evidence="2 3">S36</strain>
    </source>
</reference>
<keyword evidence="1" id="KW-0812">Transmembrane</keyword>
<protein>
    <submittedName>
        <fullName evidence="2">Uncharacterized protein</fullName>
    </submittedName>
</protein>
<keyword evidence="1" id="KW-1133">Transmembrane helix</keyword>
<proteinExistence type="predicted"/>
<sequence>MSRSGSAAADDPVWQVLRDYRIGPPDASLTFDQRLARENGWNAGFANRVIAEYYRFCLLAIRSGHAVTPSDAVDQAWHLHLTYSRDYWERFCPDVLGAKLHHGPTAGGSDEQTRYYDQYAATLRSYEQVFGENPPEDIWPAAAQRFGKDARAIRVHPHEFIFLPRKLAIISAVLALLVMVFLGGIAGEWIESV</sequence>
<evidence type="ECO:0000313" key="2">
    <source>
        <dbReference type="EMBL" id="MXO99039.1"/>
    </source>
</evidence>
<comment type="caution">
    <text evidence="2">The sequence shown here is derived from an EMBL/GenBank/DDBJ whole genome shotgun (WGS) entry which is preliminary data.</text>
</comment>
<dbReference type="AlphaFoldDB" id="A0A6I4TUY3"/>
<keyword evidence="1" id="KW-0472">Membrane</keyword>
<evidence type="ECO:0000256" key="1">
    <source>
        <dbReference type="SAM" id="Phobius"/>
    </source>
</evidence>